<keyword evidence="2" id="KW-0808">Transferase</keyword>
<dbReference type="InterPro" id="IPR030470">
    <property type="entry name" value="UbiA_prenylTrfase_CS"/>
</dbReference>
<comment type="subcellular location">
    <subcellularLocation>
        <location evidence="1">Membrane</location>
        <topology evidence="1">Multi-pass membrane protein</topology>
    </subcellularLocation>
</comment>
<reference evidence="8" key="1">
    <citation type="submission" date="2018-05" db="EMBL/GenBank/DDBJ databases">
        <authorList>
            <person name="Lanie J.A."/>
            <person name="Ng W.-L."/>
            <person name="Kazmierczak K.M."/>
            <person name="Andrzejewski T.M."/>
            <person name="Davidsen T.M."/>
            <person name="Wayne K.J."/>
            <person name="Tettelin H."/>
            <person name="Glass J.I."/>
            <person name="Rusch D."/>
            <person name="Podicherti R."/>
            <person name="Tsui H.-C.T."/>
            <person name="Winkler M.E."/>
        </authorList>
    </citation>
    <scope>NUCLEOTIDE SEQUENCE</scope>
</reference>
<sequence length="285" mass="31380">MNTSAIVENLKLIYLAAKVRLGFLIMACTLAGIAVSPTSSLSSIDIFLVSFAVLLCSSTAGAFNQWYERDIDAVMSRTKSRPFVTRDLEPKTAWNYWLLILSLAALFLIFQVANFEAALFLFAGTFTYGIVYTVWLKRKTWMNIVIGGLAGSFAVLVGSAAAGASFATAPLILSVVLFLWTPPHFWALAIFCKDDYAKASIPMLPVVASEFITVQAIFWHTLALVLLSLSLIFFGMHWVYLAFAIAGGCYFLYHSIQLMIKKTPDRAKKTFFASIIHLGLLLVGA</sequence>
<evidence type="ECO:0000256" key="2">
    <source>
        <dbReference type="ARBA" id="ARBA00022679"/>
    </source>
</evidence>
<proteinExistence type="inferred from homology"/>
<feature type="transmembrane region" description="Helical" evidence="7">
    <location>
        <begin position="94"/>
        <end position="113"/>
    </location>
</feature>
<evidence type="ECO:0000256" key="1">
    <source>
        <dbReference type="ARBA" id="ARBA00004141"/>
    </source>
</evidence>
<accession>A0A381ZTN3</accession>
<dbReference type="CDD" id="cd13957">
    <property type="entry name" value="PT_UbiA_Cox10"/>
    <property type="match status" value="1"/>
</dbReference>
<organism evidence="8">
    <name type="scientific">marine metagenome</name>
    <dbReference type="NCBI Taxonomy" id="408172"/>
    <lineage>
        <taxon>unclassified sequences</taxon>
        <taxon>metagenomes</taxon>
        <taxon>ecological metagenomes</taxon>
    </lineage>
</organism>
<feature type="transmembrane region" description="Helical" evidence="7">
    <location>
        <begin position="143"/>
        <end position="165"/>
    </location>
</feature>
<dbReference type="PANTHER" id="PTHR43448:SF2">
    <property type="entry name" value="PROTOHEME IX FARNESYLTRANSFERASE, MITOCHONDRIAL"/>
    <property type="match status" value="1"/>
</dbReference>
<feature type="transmembrane region" description="Helical" evidence="7">
    <location>
        <begin position="12"/>
        <end position="34"/>
    </location>
</feature>
<evidence type="ECO:0000256" key="6">
    <source>
        <dbReference type="ARBA" id="ARBA00023136"/>
    </source>
</evidence>
<protein>
    <recommendedName>
        <fullName evidence="9">Heme O synthase</fullName>
    </recommendedName>
</protein>
<feature type="transmembrane region" description="Helical" evidence="7">
    <location>
        <begin position="171"/>
        <end position="191"/>
    </location>
</feature>
<dbReference type="InterPro" id="IPR000537">
    <property type="entry name" value="UbiA_prenyltransferase"/>
</dbReference>
<keyword evidence="6 7" id="KW-0472">Membrane</keyword>
<feature type="non-terminal residue" evidence="8">
    <location>
        <position position="285"/>
    </location>
</feature>
<keyword evidence="5" id="KW-0350">Heme biosynthesis</keyword>
<dbReference type="InterPro" id="IPR044878">
    <property type="entry name" value="UbiA_sf"/>
</dbReference>
<keyword evidence="4 7" id="KW-1133">Transmembrane helix</keyword>
<dbReference type="GO" id="GO:0008495">
    <property type="term" value="F:protoheme IX farnesyltransferase activity"/>
    <property type="evidence" value="ECO:0007669"/>
    <property type="project" value="InterPro"/>
</dbReference>
<feature type="transmembrane region" description="Helical" evidence="7">
    <location>
        <begin position="240"/>
        <end position="260"/>
    </location>
</feature>
<dbReference type="GO" id="GO:0006783">
    <property type="term" value="P:heme biosynthetic process"/>
    <property type="evidence" value="ECO:0007669"/>
    <property type="project" value="UniProtKB-KW"/>
</dbReference>
<dbReference type="InterPro" id="IPR006369">
    <property type="entry name" value="Protohaem_IX_farnesylTrfase"/>
</dbReference>
<dbReference type="GO" id="GO:0016020">
    <property type="term" value="C:membrane"/>
    <property type="evidence" value="ECO:0007669"/>
    <property type="project" value="UniProtKB-SubCell"/>
</dbReference>
<keyword evidence="3 7" id="KW-0812">Transmembrane</keyword>
<dbReference type="HAMAP" id="MF_00154">
    <property type="entry name" value="CyoE_CtaB"/>
    <property type="match status" value="1"/>
</dbReference>
<dbReference type="Pfam" id="PF01040">
    <property type="entry name" value="UbiA"/>
    <property type="match status" value="1"/>
</dbReference>
<gene>
    <name evidence="8" type="ORF">METZ01_LOCUS145155</name>
</gene>
<feature type="transmembrane region" description="Helical" evidence="7">
    <location>
        <begin position="119"/>
        <end position="136"/>
    </location>
</feature>
<evidence type="ECO:0000256" key="3">
    <source>
        <dbReference type="ARBA" id="ARBA00022692"/>
    </source>
</evidence>
<name>A0A381ZTN3_9ZZZZ</name>
<feature type="transmembrane region" description="Helical" evidence="7">
    <location>
        <begin position="211"/>
        <end position="234"/>
    </location>
</feature>
<evidence type="ECO:0000313" key="8">
    <source>
        <dbReference type="EMBL" id="SVA92301.1"/>
    </source>
</evidence>
<evidence type="ECO:0000256" key="4">
    <source>
        <dbReference type="ARBA" id="ARBA00022989"/>
    </source>
</evidence>
<dbReference type="Gene3D" id="1.10.357.140">
    <property type="entry name" value="UbiA prenyltransferase"/>
    <property type="match status" value="1"/>
</dbReference>
<evidence type="ECO:0000256" key="7">
    <source>
        <dbReference type="SAM" id="Phobius"/>
    </source>
</evidence>
<dbReference type="AlphaFoldDB" id="A0A381ZTN3"/>
<dbReference type="PANTHER" id="PTHR43448">
    <property type="entry name" value="PROTOHEME IX FARNESYLTRANSFERASE, MITOCHONDRIAL"/>
    <property type="match status" value="1"/>
</dbReference>
<dbReference type="PROSITE" id="PS00943">
    <property type="entry name" value="UBIA"/>
    <property type="match status" value="1"/>
</dbReference>
<feature type="transmembrane region" description="Helical" evidence="7">
    <location>
        <begin position="46"/>
        <end position="67"/>
    </location>
</feature>
<evidence type="ECO:0008006" key="9">
    <source>
        <dbReference type="Google" id="ProtNLM"/>
    </source>
</evidence>
<dbReference type="EMBL" id="UINC01022517">
    <property type="protein sequence ID" value="SVA92301.1"/>
    <property type="molecule type" value="Genomic_DNA"/>
</dbReference>
<dbReference type="NCBIfam" id="TIGR01473">
    <property type="entry name" value="cyoE_ctaB"/>
    <property type="match status" value="1"/>
</dbReference>
<evidence type="ECO:0000256" key="5">
    <source>
        <dbReference type="ARBA" id="ARBA00023133"/>
    </source>
</evidence>